<evidence type="ECO:0000313" key="2">
    <source>
        <dbReference type="Proteomes" id="UP001054889"/>
    </source>
</evidence>
<organism evidence="1 2">
    <name type="scientific">Eleusine coracana subsp. coracana</name>
    <dbReference type="NCBI Taxonomy" id="191504"/>
    <lineage>
        <taxon>Eukaryota</taxon>
        <taxon>Viridiplantae</taxon>
        <taxon>Streptophyta</taxon>
        <taxon>Embryophyta</taxon>
        <taxon>Tracheophyta</taxon>
        <taxon>Spermatophyta</taxon>
        <taxon>Magnoliopsida</taxon>
        <taxon>Liliopsida</taxon>
        <taxon>Poales</taxon>
        <taxon>Poaceae</taxon>
        <taxon>PACMAD clade</taxon>
        <taxon>Chloridoideae</taxon>
        <taxon>Cynodonteae</taxon>
        <taxon>Eleusininae</taxon>
        <taxon>Eleusine</taxon>
    </lineage>
</organism>
<comment type="caution">
    <text evidence="1">The sequence shown here is derived from an EMBL/GenBank/DDBJ whole genome shotgun (WGS) entry which is preliminary data.</text>
</comment>
<reference evidence="1" key="1">
    <citation type="journal article" date="2018" name="DNA Res.">
        <title>Multiple hybrid de novo genome assembly of finger millet, an orphan allotetraploid crop.</title>
        <authorList>
            <person name="Hatakeyama M."/>
            <person name="Aluri S."/>
            <person name="Balachadran M.T."/>
            <person name="Sivarajan S.R."/>
            <person name="Patrignani A."/>
            <person name="Gruter S."/>
            <person name="Poveda L."/>
            <person name="Shimizu-Inatsugi R."/>
            <person name="Baeten J."/>
            <person name="Francoijs K.J."/>
            <person name="Nataraja K.N."/>
            <person name="Reddy Y.A.N."/>
            <person name="Phadnis S."/>
            <person name="Ravikumar R.L."/>
            <person name="Schlapbach R."/>
            <person name="Sreeman S.M."/>
            <person name="Shimizu K.K."/>
        </authorList>
    </citation>
    <scope>NUCLEOTIDE SEQUENCE</scope>
</reference>
<protein>
    <submittedName>
        <fullName evidence="1">Uncharacterized protein</fullName>
    </submittedName>
</protein>
<name>A0AAV5F732_ELECO</name>
<dbReference type="EMBL" id="BQKI01000082">
    <property type="protein sequence ID" value="GJN30740.1"/>
    <property type="molecule type" value="Genomic_DNA"/>
</dbReference>
<keyword evidence="2" id="KW-1185">Reference proteome</keyword>
<evidence type="ECO:0000313" key="1">
    <source>
        <dbReference type="EMBL" id="GJN30740.1"/>
    </source>
</evidence>
<dbReference type="Proteomes" id="UP001054889">
    <property type="component" value="Unassembled WGS sequence"/>
</dbReference>
<proteinExistence type="predicted"/>
<gene>
    <name evidence="1" type="primary">gb19074</name>
    <name evidence="1" type="ORF">PR202_gb19074</name>
</gene>
<accession>A0AAV5F732</accession>
<dbReference type="AlphaFoldDB" id="A0AAV5F732"/>
<reference evidence="1" key="2">
    <citation type="submission" date="2021-12" db="EMBL/GenBank/DDBJ databases">
        <title>Resequencing data analysis of finger millet.</title>
        <authorList>
            <person name="Hatakeyama M."/>
            <person name="Aluri S."/>
            <person name="Balachadran M.T."/>
            <person name="Sivarajan S.R."/>
            <person name="Poveda L."/>
            <person name="Shimizu-Inatsugi R."/>
            <person name="Schlapbach R."/>
            <person name="Sreeman S.M."/>
            <person name="Shimizu K.K."/>
        </authorList>
    </citation>
    <scope>NUCLEOTIDE SEQUENCE</scope>
</reference>
<sequence>MGALAGGGEVDAGGQSSSGCRALTTWTVPANSCLTQRGDCERVEQQLDSSGRQYLGRCDNELDVDLCTRHGLAAAGG</sequence>